<dbReference type="OMA" id="FEVVPLW"/>
<evidence type="ECO:0000256" key="2">
    <source>
        <dbReference type="SAM" id="Phobius"/>
    </source>
</evidence>
<feature type="region of interest" description="Disordered" evidence="1">
    <location>
        <begin position="240"/>
        <end position="263"/>
    </location>
</feature>
<dbReference type="Proteomes" id="UP000051952">
    <property type="component" value="Unassembled WGS sequence"/>
</dbReference>
<evidence type="ECO:0000313" key="4">
    <source>
        <dbReference type="Proteomes" id="UP000051952"/>
    </source>
</evidence>
<name>A0A0S4IXL3_BODSA</name>
<protein>
    <submittedName>
        <fullName evidence="3">Transmembrane protein, putative</fullName>
    </submittedName>
</protein>
<proteinExistence type="predicted"/>
<sequence>MWKELYAAASLEEALPTIAESIPVWAPMTFLLGGGLLYIGSFRMRLLLSKWRRHERARLIQKYQLESAANSPSPRRIDDSQPLERVDPTVVTEEDLDEYHLSLGLMRPRDDDMIALVNKMILSDAIPEGWILFRCASGFLRFRELNTDELRFFHPQAKTTESVVRSTVSARNQADMEFQFGNLSRGASTSNSGGNDGINEPEVDFAAAAAESKKDEETFGRLLQMFMKRETAKIEAEVEESFRPTRVKGGSQSRRGGGALTPSLRVTLTVPRLDFKKVVANHNSHDAHDDEIASHFGNPPPVLDRTSSTSLPPMPKRPPTPRSSGVFEKAAPGTPNHPRVPSFRGPRSGTSTPTTNRTSVPGTSMPRTDSQ</sequence>
<keyword evidence="2" id="KW-0472">Membrane</keyword>
<evidence type="ECO:0000313" key="3">
    <source>
        <dbReference type="EMBL" id="CUF94800.1"/>
    </source>
</evidence>
<keyword evidence="4" id="KW-1185">Reference proteome</keyword>
<feature type="compositionally biased region" description="Pro residues" evidence="1">
    <location>
        <begin position="312"/>
        <end position="321"/>
    </location>
</feature>
<feature type="region of interest" description="Disordered" evidence="1">
    <location>
        <begin position="286"/>
        <end position="371"/>
    </location>
</feature>
<dbReference type="VEuPathDB" id="TriTrypDB:BSAL_67720"/>
<dbReference type="OrthoDB" id="278124at2759"/>
<accession>A0A0S4IXL3</accession>
<feature type="compositionally biased region" description="Polar residues" evidence="1">
    <location>
        <begin position="348"/>
        <end position="371"/>
    </location>
</feature>
<gene>
    <name evidence="3" type="ORF">BSAL_67720</name>
</gene>
<dbReference type="EMBL" id="CYKH01000458">
    <property type="protein sequence ID" value="CUF94800.1"/>
    <property type="molecule type" value="Genomic_DNA"/>
</dbReference>
<dbReference type="AlphaFoldDB" id="A0A0S4IXL3"/>
<reference evidence="4" key="1">
    <citation type="submission" date="2015-09" db="EMBL/GenBank/DDBJ databases">
        <authorList>
            <consortium name="Pathogen Informatics"/>
        </authorList>
    </citation>
    <scope>NUCLEOTIDE SEQUENCE [LARGE SCALE GENOMIC DNA]</scope>
    <source>
        <strain evidence="4">Lake Konstanz</strain>
    </source>
</reference>
<keyword evidence="2" id="KW-1133">Transmembrane helix</keyword>
<feature type="transmembrane region" description="Helical" evidence="2">
    <location>
        <begin position="24"/>
        <end position="48"/>
    </location>
</feature>
<keyword evidence="2 3" id="KW-0812">Transmembrane</keyword>
<evidence type="ECO:0000256" key="1">
    <source>
        <dbReference type="SAM" id="MobiDB-lite"/>
    </source>
</evidence>
<organism evidence="3 4">
    <name type="scientific">Bodo saltans</name>
    <name type="common">Flagellated protozoan</name>
    <dbReference type="NCBI Taxonomy" id="75058"/>
    <lineage>
        <taxon>Eukaryota</taxon>
        <taxon>Discoba</taxon>
        <taxon>Euglenozoa</taxon>
        <taxon>Kinetoplastea</taxon>
        <taxon>Metakinetoplastina</taxon>
        <taxon>Eubodonida</taxon>
        <taxon>Bodonidae</taxon>
        <taxon>Bodo</taxon>
    </lineage>
</organism>